<reference evidence="3 4" key="1">
    <citation type="submission" date="2019-08" db="EMBL/GenBank/DDBJ databases">
        <authorList>
            <person name="Peeters C."/>
        </authorList>
    </citation>
    <scope>NUCLEOTIDE SEQUENCE [LARGE SCALE GENOMIC DNA]</scope>
    <source>
        <strain evidence="3 4">LMG 31012</strain>
    </source>
</reference>
<dbReference type="EMBL" id="CABPSH010000001">
    <property type="protein sequence ID" value="VVD60767.1"/>
    <property type="molecule type" value="Genomic_DNA"/>
</dbReference>
<dbReference type="RefSeq" id="WP_150587410.1">
    <property type="nucleotide sequence ID" value="NZ_CABPSH010000001.1"/>
</dbReference>
<dbReference type="Pfam" id="PF13416">
    <property type="entry name" value="SBP_bac_8"/>
    <property type="match status" value="1"/>
</dbReference>
<dbReference type="GO" id="GO:0030976">
    <property type="term" value="F:thiamine pyrophosphate binding"/>
    <property type="evidence" value="ECO:0007669"/>
    <property type="project" value="TreeGrafter"/>
</dbReference>
<dbReference type="GO" id="GO:0030288">
    <property type="term" value="C:outer membrane-bounded periplasmic space"/>
    <property type="evidence" value="ECO:0007669"/>
    <property type="project" value="TreeGrafter"/>
</dbReference>
<dbReference type="PANTHER" id="PTHR30006">
    <property type="entry name" value="THIAMINE-BINDING PERIPLASMIC PROTEIN-RELATED"/>
    <property type="match status" value="1"/>
</dbReference>
<evidence type="ECO:0000256" key="1">
    <source>
        <dbReference type="ARBA" id="ARBA00022729"/>
    </source>
</evidence>
<dbReference type="SUPFAM" id="SSF53850">
    <property type="entry name" value="Periplasmic binding protein-like II"/>
    <property type="match status" value="1"/>
</dbReference>
<dbReference type="InterPro" id="IPR001188">
    <property type="entry name" value="Sperm_putr-bd"/>
</dbReference>
<dbReference type="GO" id="GO:0019808">
    <property type="term" value="F:polyamine binding"/>
    <property type="evidence" value="ECO:0007669"/>
    <property type="project" value="InterPro"/>
</dbReference>
<organism evidence="3 4">
    <name type="scientific">Pandoraea eparura</name>
    <dbReference type="NCBI Taxonomy" id="2508291"/>
    <lineage>
        <taxon>Bacteria</taxon>
        <taxon>Pseudomonadati</taxon>
        <taxon>Pseudomonadota</taxon>
        <taxon>Betaproteobacteria</taxon>
        <taxon>Burkholderiales</taxon>
        <taxon>Burkholderiaceae</taxon>
        <taxon>Pandoraea</taxon>
    </lineage>
</organism>
<dbReference type="GO" id="GO:0015846">
    <property type="term" value="P:polyamine transport"/>
    <property type="evidence" value="ECO:0007669"/>
    <property type="project" value="InterPro"/>
</dbReference>
<accession>A0A5E4RC24</accession>
<dbReference type="Proteomes" id="UP000400981">
    <property type="component" value="Unassembled WGS sequence"/>
</dbReference>
<dbReference type="CDD" id="cd13589">
    <property type="entry name" value="PBP2_polyamine_RpCGA009"/>
    <property type="match status" value="1"/>
</dbReference>
<sequence>MSTRFNLKKVAAAVAGISAASLAHSANITVATYGGEWGDAIRDCISQPFTKSTGITVTPEPGVSGVTLAKLKQQRGNPTIDVAWLDGGVSELAAEAGVLDTLDSARMPGLGKIIPEGLYRAADGKPYAVSTGFYALGLVYNTKEVKTPPTSWSDLWSPQYAGIVTVPSPANAMGIPFLMMINSIAGGTPTDQSKGISRMKALKSFAFFDSSGTATNSFQSGEVTVGAHYASAAWSMVAKQLPIAYVVPKEGALGGDIRLHLIRGTKNADAARAFIDFAIAPARAACMSNRLFIGPATSDVVLTPEAKARMPWGPTGSVKNLVIPDWNAVNAQRASINDQWNKAIAR</sequence>
<feature type="chain" id="PRO_5023079987" evidence="2">
    <location>
        <begin position="26"/>
        <end position="346"/>
    </location>
</feature>
<name>A0A5E4RC24_9BURK</name>
<dbReference type="PRINTS" id="PR00909">
    <property type="entry name" value="SPERMDNBNDNG"/>
</dbReference>
<dbReference type="InterPro" id="IPR006059">
    <property type="entry name" value="SBP"/>
</dbReference>
<proteinExistence type="predicted"/>
<protein>
    <submittedName>
        <fullName evidence="3">Spermidine/putrescine-binding periplasmic protein</fullName>
    </submittedName>
</protein>
<dbReference type="OrthoDB" id="305758at2"/>
<evidence type="ECO:0000313" key="3">
    <source>
        <dbReference type="EMBL" id="VVD60767.1"/>
    </source>
</evidence>
<gene>
    <name evidence="3" type="primary">potD_1</name>
    <name evidence="3" type="ORF">PEP31012_00089</name>
</gene>
<feature type="signal peptide" evidence="2">
    <location>
        <begin position="1"/>
        <end position="25"/>
    </location>
</feature>
<dbReference type="GO" id="GO:0030975">
    <property type="term" value="F:thiamine binding"/>
    <property type="evidence" value="ECO:0007669"/>
    <property type="project" value="TreeGrafter"/>
</dbReference>
<dbReference type="Gene3D" id="3.40.190.10">
    <property type="entry name" value="Periplasmic binding protein-like II"/>
    <property type="match status" value="2"/>
</dbReference>
<dbReference type="AlphaFoldDB" id="A0A5E4RC24"/>
<dbReference type="GO" id="GO:0015888">
    <property type="term" value="P:thiamine transport"/>
    <property type="evidence" value="ECO:0007669"/>
    <property type="project" value="TreeGrafter"/>
</dbReference>
<keyword evidence="1 2" id="KW-0732">Signal</keyword>
<dbReference type="PANTHER" id="PTHR30006:SF2">
    <property type="entry name" value="ABC TRANSPORTER SUBSTRATE-BINDING PROTEIN"/>
    <property type="match status" value="1"/>
</dbReference>
<evidence type="ECO:0000256" key="2">
    <source>
        <dbReference type="SAM" id="SignalP"/>
    </source>
</evidence>
<evidence type="ECO:0000313" key="4">
    <source>
        <dbReference type="Proteomes" id="UP000400981"/>
    </source>
</evidence>
<keyword evidence="4" id="KW-1185">Reference proteome</keyword>